<organism evidence="1 2">
    <name type="scientific">Paenibacillus filicis</name>
    <dbReference type="NCBI Taxonomy" id="669464"/>
    <lineage>
        <taxon>Bacteria</taxon>
        <taxon>Bacillati</taxon>
        <taxon>Bacillota</taxon>
        <taxon>Bacilli</taxon>
        <taxon>Bacillales</taxon>
        <taxon>Paenibacillaceae</taxon>
        <taxon>Paenibacillus</taxon>
    </lineage>
</organism>
<name>A0ABU9DQS5_9BACL</name>
<dbReference type="RefSeq" id="WP_341418342.1">
    <property type="nucleotide sequence ID" value="NZ_JBBPCC010000019.1"/>
</dbReference>
<dbReference type="Proteomes" id="UP001469365">
    <property type="component" value="Unassembled WGS sequence"/>
</dbReference>
<reference evidence="1 2" key="1">
    <citation type="submission" date="2024-04" db="EMBL/GenBank/DDBJ databases">
        <title>draft genome sequnece of Paenibacillus filicis.</title>
        <authorList>
            <person name="Kim D.-U."/>
        </authorList>
    </citation>
    <scope>NUCLEOTIDE SEQUENCE [LARGE SCALE GENOMIC DNA]</scope>
    <source>
        <strain evidence="1 2">KACC14197</strain>
    </source>
</reference>
<accession>A0ABU9DQS5</accession>
<protein>
    <submittedName>
        <fullName evidence="1">Uncharacterized protein</fullName>
    </submittedName>
</protein>
<evidence type="ECO:0000313" key="1">
    <source>
        <dbReference type="EMBL" id="MEK8131214.1"/>
    </source>
</evidence>
<sequence length="41" mass="4864">MAQSKWGSTQIYDFREDHLFAEASEELARRAERHGVEVERK</sequence>
<evidence type="ECO:0000313" key="2">
    <source>
        <dbReference type="Proteomes" id="UP001469365"/>
    </source>
</evidence>
<dbReference type="EMBL" id="JBBPCC010000019">
    <property type="protein sequence ID" value="MEK8131214.1"/>
    <property type="molecule type" value="Genomic_DNA"/>
</dbReference>
<comment type="caution">
    <text evidence="1">The sequence shown here is derived from an EMBL/GenBank/DDBJ whole genome shotgun (WGS) entry which is preliminary data.</text>
</comment>
<proteinExistence type="predicted"/>
<keyword evidence="2" id="KW-1185">Reference proteome</keyword>
<gene>
    <name evidence="1" type="ORF">WMW72_25230</name>
</gene>